<reference evidence="2 3" key="1">
    <citation type="submission" date="2023-03" db="EMBL/GenBank/DDBJ databases">
        <title>Genome insight into feeding habits of ladybird beetles.</title>
        <authorList>
            <person name="Li H.-S."/>
            <person name="Huang Y.-H."/>
            <person name="Pang H."/>
        </authorList>
    </citation>
    <scope>NUCLEOTIDE SEQUENCE [LARGE SCALE GENOMIC DNA]</scope>
    <source>
        <strain evidence="2">SYSU_2023b</strain>
        <tissue evidence="2">Whole body</tissue>
    </source>
</reference>
<proteinExistence type="predicted"/>
<protein>
    <recommendedName>
        <fullName evidence="4">Endonuclease/exonuclease/phosphatase domain-containing protein</fullName>
    </recommendedName>
</protein>
<comment type="caution">
    <text evidence="2">The sequence shown here is derived from an EMBL/GenBank/DDBJ whole genome shotgun (WGS) entry which is preliminary data.</text>
</comment>
<keyword evidence="3" id="KW-1185">Reference proteome</keyword>
<evidence type="ECO:0008006" key="4">
    <source>
        <dbReference type="Google" id="ProtNLM"/>
    </source>
</evidence>
<dbReference type="AlphaFoldDB" id="A0AAW1VHQ3"/>
<evidence type="ECO:0000313" key="2">
    <source>
        <dbReference type="EMBL" id="KAK9892396.1"/>
    </source>
</evidence>
<evidence type="ECO:0000256" key="1">
    <source>
        <dbReference type="SAM" id="MobiDB-lite"/>
    </source>
</evidence>
<dbReference type="EMBL" id="JARQZJ010000134">
    <property type="protein sequence ID" value="KAK9892396.1"/>
    <property type="molecule type" value="Genomic_DNA"/>
</dbReference>
<accession>A0AAW1VHQ3</accession>
<sequence>MDSLLEENIPTIIARDLNNAPTEPIIYPNNRGRPDIIDVCVDHNLVLLELGTTADEQDTYITRKTNWEKFKIKLNESTTSEQSIQNITSLEEEVRLFTNKIRQTLEECTTIKTEEIKKDKIPIEMKKLRREKHEARKSSQRTLHPDDKRRAN</sequence>
<name>A0AAW1VHQ3_9CUCU</name>
<dbReference type="Proteomes" id="UP001431783">
    <property type="component" value="Unassembled WGS sequence"/>
</dbReference>
<organism evidence="2 3">
    <name type="scientific">Henosepilachna vigintioctopunctata</name>
    <dbReference type="NCBI Taxonomy" id="420089"/>
    <lineage>
        <taxon>Eukaryota</taxon>
        <taxon>Metazoa</taxon>
        <taxon>Ecdysozoa</taxon>
        <taxon>Arthropoda</taxon>
        <taxon>Hexapoda</taxon>
        <taxon>Insecta</taxon>
        <taxon>Pterygota</taxon>
        <taxon>Neoptera</taxon>
        <taxon>Endopterygota</taxon>
        <taxon>Coleoptera</taxon>
        <taxon>Polyphaga</taxon>
        <taxon>Cucujiformia</taxon>
        <taxon>Coccinelloidea</taxon>
        <taxon>Coccinellidae</taxon>
        <taxon>Epilachninae</taxon>
        <taxon>Epilachnini</taxon>
        <taxon>Henosepilachna</taxon>
    </lineage>
</organism>
<gene>
    <name evidence="2" type="ORF">WA026_019847</name>
</gene>
<feature type="region of interest" description="Disordered" evidence="1">
    <location>
        <begin position="122"/>
        <end position="152"/>
    </location>
</feature>
<evidence type="ECO:0000313" key="3">
    <source>
        <dbReference type="Proteomes" id="UP001431783"/>
    </source>
</evidence>